<evidence type="ECO:0000313" key="3">
    <source>
        <dbReference type="Proteomes" id="UP001286174"/>
    </source>
</evidence>
<feature type="coiled-coil region" evidence="1">
    <location>
        <begin position="135"/>
        <end position="176"/>
    </location>
</feature>
<dbReference type="AlphaFoldDB" id="A0AB35U3R9"/>
<dbReference type="EMBL" id="JALBUR010000024">
    <property type="protein sequence ID" value="MDX8420163.1"/>
    <property type="molecule type" value="Genomic_DNA"/>
</dbReference>
<protein>
    <submittedName>
        <fullName evidence="2">Uncharacterized protein</fullName>
    </submittedName>
</protein>
<accession>A0AB35U3R9</accession>
<evidence type="ECO:0000256" key="1">
    <source>
        <dbReference type="SAM" id="Coils"/>
    </source>
</evidence>
<name>A0AB35U3R9_9FIRM</name>
<keyword evidence="1" id="KW-0175">Coiled coil</keyword>
<gene>
    <name evidence="2" type="ORF">MOZ60_08660</name>
</gene>
<reference evidence="2 3" key="1">
    <citation type="submission" date="2022-03" db="EMBL/GenBank/DDBJ databases">
        <title>Novel taxa within the pig intestine.</title>
        <authorList>
            <person name="Wylensek D."/>
            <person name="Bishof K."/>
            <person name="Afrizal A."/>
            <person name="Clavel T."/>
        </authorList>
    </citation>
    <scope>NUCLEOTIDE SEQUENCE [LARGE SCALE GENOMIC DNA]</scope>
    <source>
        <strain evidence="2 3">CLA-KB-P133</strain>
    </source>
</reference>
<comment type="caution">
    <text evidence="2">The sequence shown here is derived from an EMBL/GenBank/DDBJ whole genome shotgun (WGS) entry which is preliminary data.</text>
</comment>
<sequence length="177" mass="20450">MGNRNNLASAAVSEADKIKAINKELSKFSQKYEDLPPRTQKYLLLAEDFLIDQSSQMNHLFKNFKTVSFSVDAFCTYAGVTRQALYKKNSNQQQSYKPVIDLINSVGPKYESKRQEVIRDYIRSGTIDQQLMNSLLAKEAERMQIKRELEEKNAQIRTLEAQVKALERQLNNVHRMS</sequence>
<dbReference type="Proteomes" id="UP001286174">
    <property type="component" value="Unassembled WGS sequence"/>
</dbReference>
<dbReference type="RefSeq" id="WP_370596378.1">
    <property type="nucleotide sequence ID" value="NZ_JALBUR010000024.1"/>
</dbReference>
<keyword evidence="3" id="KW-1185">Reference proteome</keyword>
<organism evidence="2 3">
    <name type="scientific">Grylomicrobium aquisgranensis</name>
    <dbReference type="NCBI Taxonomy" id="2926318"/>
    <lineage>
        <taxon>Bacteria</taxon>
        <taxon>Bacillati</taxon>
        <taxon>Bacillota</taxon>
        <taxon>Erysipelotrichia</taxon>
        <taxon>Erysipelotrichales</taxon>
        <taxon>Erysipelotrichaceae</taxon>
        <taxon>Grylomicrobium</taxon>
    </lineage>
</organism>
<proteinExistence type="predicted"/>
<evidence type="ECO:0000313" key="2">
    <source>
        <dbReference type="EMBL" id="MDX8420163.1"/>
    </source>
</evidence>